<dbReference type="RefSeq" id="XP_014146319.1">
    <property type="nucleotide sequence ID" value="XM_014290844.1"/>
</dbReference>
<evidence type="ECO:0000313" key="2">
    <source>
        <dbReference type="EMBL" id="KNC72417.1"/>
    </source>
</evidence>
<name>A0A0L0F6Q3_9EUKA</name>
<dbReference type="EMBL" id="KQ247082">
    <property type="protein sequence ID" value="KNC72417.1"/>
    <property type="molecule type" value="Genomic_DNA"/>
</dbReference>
<dbReference type="AlphaFoldDB" id="A0A0L0F6Q3"/>
<feature type="compositionally biased region" description="Polar residues" evidence="1">
    <location>
        <begin position="1"/>
        <end position="14"/>
    </location>
</feature>
<accession>A0A0L0F6Q3</accession>
<reference evidence="2 3" key="1">
    <citation type="submission" date="2011-02" db="EMBL/GenBank/DDBJ databases">
        <title>The Genome Sequence of Sphaeroforma arctica JP610.</title>
        <authorList>
            <consortium name="The Broad Institute Genome Sequencing Platform"/>
            <person name="Russ C."/>
            <person name="Cuomo C."/>
            <person name="Young S.K."/>
            <person name="Zeng Q."/>
            <person name="Gargeya S."/>
            <person name="Alvarado L."/>
            <person name="Berlin A."/>
            <person name="Chapman S.B."/>
            <person name="Chen Z."/>
            <person name="Freedman E."/>
            <person name="Gellesch M."/>
            <person name="Goldberg J."/>
            <person name="Griggs A."/>
            <person name="Gujja S."/>
            <person name="Heilman E."/>
            <person name="Heiman D."/>
            <person name="Howarth C."/>
            <person name="Mehta T."/>
            <person name="Neiman D."/>
            <person name="Pearson M."/>
            <person name="Roberts A."/>
            <person name="Saif S."/>
            <person name="Shea T."/>
            <person name="Shenoy N."/>
            <person name="Sisk P."/>
            <person name="Stolte C."/>
            <person name="Sykes S."/>
            <person name="White J."/>
            <person name="Yandava C."/>
            <person name="Burger G."/>
            <person name="Gray M.W."/>
            <person name="Holland P.W.H."/>
            <person name="King N."/>
            <person name="Lang F.B.F."/>
            <person name="Roger A.J."/>
            <person name="Ruiz-Trillo I."/>
            <person name="Haas B."/>
            <person name="Nusbaum C."/>
            <person name="Birren B."/>
        </authorList>
    </citation>
    <scope>NUCLEOTIDE SEQUENCE [LARGE SCALE GENOMIC DNA]</scope>
    <source>
        <strain evidence="2 3">JP610</strain>
    </source>
</reference>
<feature type="non-terminal residue" evidence="2">
    <location>
        <position position="55"/>
    </location>
</feature>
<organism evidence="2 3">
    <name type="scientific">Sphaeroforma arctica JP610</name>
    <dbReference type="NCBI Taxonomy" id="667725"/>
    <lineage>
        <taxon>Eukaryota</taxon>
        <taxon>Ichthyosporea</taxon>
        <taxon>Ichthyophonida</taxon>
        <taxon>Sphaeroforma</taxon>
    </lineage>
</organism>
<evidence type="ECO:0000256" key="1">
    <source>
        <dbReference type="SAM" id="MobiDB-lite"/>
    </source>
</evidence>
<gene>
    <name evidence="2" type="ORF">SARC_15025</name>
</gene>
<evidence type="ECO:0000313" key="3">
    <source>
        <dbReference type="Proteomes" id="UP000054560"/>
    </source>
</evidence>
<dbReference type="Proteomes" id="UP000054560">
    <property type="component" value="Unassembled WGS sequence"/>
</dbReference>
<dbReference type="GeneID" id="25915529"/>
<feature type="non-terminal residue" evidence="2">
    <location>
        <position position="1"/>
    </location>
</feature>
<feature type="region of interest" description="Disordered" evidence="1">
    <location>
        <begin position="1"/>
        <end position="55"/>
    </location>
</feature>
<protein>
    <submittedName>
        <fullName evidence="2">Uncharacterized protein</fullName>
    </submittedName>
</protein>
<feature type="compositionally biased region" description="Low complexity" evidence="1">
    <location>
        <begin position="40"/>
        <end position="55"/>
    </location>
</feature>
<feature type="compositionally biased region" description="Low complexity" evidence="1">
    <location>
        <begin position="15"/>
        <end position="27"/>
    </location>
</feature>
<proteinExistence type="predicted"/>
<sequence length="55" mass="5758">QYTLTPPEQSTASDTETSSRNTTPTPTNKKELESHGGVYTPTAAALDTDGATTES</sequence>
<keyword evidence="3" id="KW-1185">Reference proteome</keyword>